<name>A0A9D4PBI6_RHISA</name>
<keyword evidence="3" id="KW-1185">Reference proteome</keyword>
<organism evidence="2 3">
    <name type="scientific">Rhipicephalus sanguineus</name>
    <name type="common">Brown dog tick</name>
    <name type="synonym">Ixodes sanguineus</name>
    <dbReference type="NCBI Taxonomy" id="34632"/>
    <lineage>
        <taxon>Eukaryota</taxon>
        <taxon>Metazoa</taxon>
        <taxon>Ecdysozoa</taxon>
        <taxon>Arthropoda</taxon>
        <taxon>Chelicerata</taxon>
        <taxon>Arachnida</taxon>
        <taxon>Acari</taxon>
        <taxon>Parasitiformes</taxon>
        <taxon>Ixodida</taxon>
        <taxon>Ixodoidea</taxon>
        <taxon>Ixodidae</taxon>
        <taxon>Rhipicephalinae</taxon>
        <taxon>Rhipicephalus</taxon>
        <taxon>Rhipicephalus</taxon>
    </lineage>
</organism>
<feature type="region of interest" description="Disordered" evidence="1">
    <location>
        <begin position="1"/>
        <end position="29"/>
    </location>
</feature>
<comment type="caution">
    <text evidence="2">The sequence shown here is derived from an EMBL/GenBank/DDBJ whole genome shotgun (WGS) entry which is preliminary data.</text>
</comment>
<reference evidence="2" key="2">
    <citation type="submission" date="2021-09" db="EMBL/GenBank/DDBJ databases">
        <authorList>
            <person name="Jia N."/>
            <person name="Wang J."/>
            <person name="Shi W."/>
            <person name="Du L."/>
            <person name="Sun Y."/>
            <person name="Zhan W."/>
            <person name="Jiang J."/>
            <person name="Wang Q."/>
            <person name="Zhang B."/>
            <person name="Ji P."/>
            <person name="Sakyi L.B."/>
            <person name="Cui X."/>
            <person name="Yuan T."/>
            <person name="Jiang B."/>
            <person name="Yang W."/>
            <person name="Lam T.T.-Y."/>
            <person name="Chang Q."/>
            <person name="Ding S."/>
            <person name="Wang X."/>
            <person name="Zhu J."/>
            <person name="Ruan X."/>
            <person name="Zhao L."/>
            <person name="Wei J."/>
            <person name="Que T."/>
            <person name="Du C."/>
            <person name="Cheng J."/>
            <person name="Dai P."/>
            <person name="Han X."/>
            <person name="Huang E."/>
            <person name="Gao Y."/>
            <person name="Liu J."/>
            <person name="Shao H."/>
            <person name="Ye R."/>
            <person name="Li L."/>
            <person name="Wei W."/>
            <person name="Wang X."/>
            <person name="Wang C."/>
            <person name="Huo Q."/>
            <person name="Li W."/>
            <person name="Guo W."/>
            <person name="Chen H."/>
            <person name="Chen S."/>
            <person name="Zhou L."/>
            <person name="Zhou L."/>
            <person name="Ni X."/>
            <person name="Tian J."/>
            <person name="Zhou Y."/>
            <person name="Sheng Y."/>
            <person name="Liu T."/>
            <person name="Pan Y."/>
            <person name="Xia L."/>
            <person name="Li J."/>
            <person name="Zhao F."/>
            <person name="Cao W."/>
        </authorList>
    </citation>
    <scope>NUCLEOTIDE SEQUENCE</scope>
    <source>
        <strain evidence="2">Rsan-2018</strain>
        <tissue evidence="2">Larvae</tissue>
    </source>
</reference>
<evidence type="ECO:0000313" key="2">
    <source>
        <dbReference type="EMBL" id="KAH7932542.1"/>
    </source>
</evidence>
<evidence type="ECO:0000313" key="3">
    <source>
        <dbReference type="Proteomes" id="UP000821837"/>
    </source>
</evidence>
<accession>A0A9D4PBI6</accession>
<evidence type="ECO:0000256" key="1">
    <source>
        <dbReference type="SAM" id="MobiDB-lite"/>
    </source>
</evidence>
<dbReference type="AlphaFoldDB" id="A0A9D4PBI6"/>
<feature type="region of interest" description="Disordered" evidence="1">
    <location>
        <begin position="111"/>
        <end position="133"/>
    </location>
</feature>
<proteinExistence type="predicted"/>
<reference evidence="2" key="1">
    <citation type="journal article" date="2020" name="Cell">
        <title>Large-Scale Comparative Analyses of Tick Genomes Elucidate Their Genetic Diversity and Vector Capacities.</title>
        <authorList>
            <consortium name="Tick Genome and Microbiome Consortium (TIGMIC)"/>
            <person name="Jia N."/>
            <person name="Wang J."/>
            <person name="Shi W."/>
            <person name="Du L."/>
            <person name="Sun Y."/>
            <person name="Zhan W."/>
            <person name="Jiang J.F."/>
            <person name="Wang Q."/>
            <person name="Zhang B."/>
            <person name="Ji P."/>
            <person name="Bell-Sakyi L."/>
            <person name="Cui X.M."/>
            <person name="Yuan T.T."/>
            <person name="Jiang B.G."/>
            <person name="Yang W.F."/>
            <person name="Lam T.T."/>
            <person name="Chang Q.C."/>
            <person name="Ding S.J."/>
            <person name="Wang X.J."/>
            <person name="Zhu J.G."/>
            <person name="Ruan X.D."/>
            <person name="Zhao L."/>
            <person name="Wei J.T."/>
            <person name="Ye R.Z."/>
            <person name="Que T.C."/>
            <person name="Du C.H."/>
            <person name="Zhou Y.H."/>
            <person name="Cheng J.X."/>
            <person name="Dai P.F."/>
            <person name="Guo W.B."/>
            <person name="Han X.H."/>
            <person name="Huang E.J."/>
            <person name="Li L.F."/>
            <person name="Wei W."/>
            <person name="Gao Y.C."/>
            <person name="Liu J.Z."/>
            <person name="Shao H.Z."/>
            <person name="Wang X."/>
            <person name="Wang C.C."/>
            <person name="Yang T.C."/>
            <person name="Huo Q.B."/>
            <person name="Li W."/>
            <person name="Chen H.Y."/>
            <person name="Chen S.E."/>
            <person name="Zhou L.G."/>
            <person name="Ni X.B."/>
            <person name="Tian J.H."/>
            <person name="Sheng Y."/>
            <person name="Liu T."/>
            <person name="Pan Y.S."/>
            <person name="Xia L.Y."/>
            <person name="Li J."/>
            <person name="Zhao F."/>
            <person name="Cao W.C."/>
        </authorList>
    </citation>
    <scope>NUCLEOTIDE SEQUENCE</scope>
    <source>
        <strain evidence="2">Rsan-2018</strain>
    </source>
</reference>
<protein>
    <submittedName>
        <fullName evidence="2">Uncharacterized protein</fullName>
    </submittedName>
</protein>
<dbReference type="VEuPathDB" id="VectorBase:RSAN_052799"/>
<dbReference type="EMBL" id="JABSTV010001367">
    <property type="protein sequence ID" value="KAH7932542.1"/>
    <property type="molecule type" value="Genomic_DNA"/>
</dbReference>
<gene>
    <name evidence="2" type="ORF">HPB52_024367</name>
</gene>
<dbReference type="Proteomes" id="UP000821837">
    <property type="component" value="Unassembled WGS sequence"/>
</dbReference>
<feature type="compositionally biased region" description="Basic and acidic residues" evidence="1">
    <location>
        <begin position="123"/>
        <end position="133"/>
    </location>
</feature>
<feature type="region of interest" description="Disordered" evidence="1">
    <location>
        <begin position="557"/>
        <end position="619"/>
    </location>
</feature>
<sequence length="619" mass="66074">MAPNRPPNIRRSRFSSREEVSDAGADGTPGPMAMIRFQWCVGKDYQEHLVQRLQSTVQHAYWDVLMEYRLLTCPVFMRPTTRESPLASCAGQVVSLQNRHVTSPPCSACLHPGARRSSSVPDVSEKVKSPKENPTEFNFSDSLFADVAPSLPTGSAKGTVRSMEAESVASETWASSSSKTLNTMFQHGVHGFLEGGVEIQKYVETAVPGSQRCFIVVGRDMAQWKAFMGISSLSAYIESNRATKGHKSTQLFEPHILPVTTSLETPALCRTPSTPSSVPPTIIAPPTTLALPEKAKNATAGADAGEARQPALIPRQRLLFLRVEDKSIATARFGAQVHTQRVDSCESCSGGPRLRRTNVVTFAVQGTAICGRSLFGDASGEFIGVNPVPVQLTSDQGQELFKFAGSIGRVAGPAQRLLAQHVVQKMAATGQQLHSMAVATQTPAPTSGMTSNLWAFLDHMISRHNPPSRHQEAAAAATKLAVHNIVGQVLRGVKPKTPMQAAPYATCDDPVIRHGQLVEFQRIYDDKGTSANLLVMPYVALKVAQVRDHTLEAAIASGVPQTAPPGMTQPPRPGSGGVAQSALGKRTRHSSGGSQKSVGGDASNVAASRGCAGRVGCPR</sequence>